<reference evidence="1" key="1">
    <citation type="submission" date="2022-10" db="EMBL/GenBank/DDBJ databases">
        <title>Complete genome sequence of Schlegelella aquatica LMG 23380.</title>
        <authorList>
            <person name="Musilova J."/>
            <person name="Kourilova X."/>
            <person name="Bezdicek M."/>
            <person name="Hermankova K."/>
            <person name="Obruca S."/>
            <person name="Sedlar K."/>
        </authorList>
    </citation>
    <scope>NUCLEOTIDE SEQUENCE</scope>
    <source>
        <strain evidence="1">LMG 23380</strain>
    </source>
</reference>
<dbReference type="EMBL" id="CP110257">
    <property type="protein sequence ID" value="UZD56542.1"/>
    <property type="molecule type" value="Genomic_DNA"/>
</dbReference>
<dbReference type="RefSeq" id="WP_264894640.1">
    <property type="nucleotide sequence ID" value="NZ_CP110257.1"/>
</dbReference>
<evidence type="ECO:0008006" key="3">
    <source>
        <dbReference type="Google" id="ProtNLM"/>
    </source>
</evidence>
<protein>
    <recommendedName>
        <fullName evidence="3">AMP-binding enzyme C-terminal domain-containing protein</fullName>
    </recommendedName>
</protein>
<proteinExistence type="predicted"/>
<gene>
    <name evidence="1" type="ORF">OMP39_12485</name>
</gene>
<keyword evidence="2" id="KW-1185">Reference proteome</keyword>
<dbReference type="InterPro" id="IPR045851">
    <property type="entry name" value="AMP-bd_C_sf"/>
</dbReference>
<organism evidence="1 2">
    <name type="scientific">Caldimonas aquatica</name>
    <dbReference type="NCBI Taxonomy" id="376175"/>
    <lineage>
        <taxon>Bacteria</taxon>
        <taxon>Pseudomonadati</taxon>
        <taxon>Pseudomonadota</taxon>
        <taxon>Betaproteobacteria</taxon>
        <taxon>Burkholderiales</taxon>
        <taxon>Sphaerotilaceae</taxon>
        <taxon>Caldimonas</taxon>
    </lineage>
</organism>
<sequence length="52" mass="5933">MSASASSPEPAVVPRYIRFVQEMPMTVTGKVQKFMMRQQMIDELQLQESKTA</sequence>
<evidence type="ECO:0000313" key="1">
    <source>
        <dbReference type="EMBL" id="UZD56542.1"/>
    </source>
</evidence>
<dbReference type="Proteomes" id="UP001163266">
    <property type="component" value="Chromosome"/>
</dbReference>
<name>A0ABY6MX06_9BURK</name>
<accession>A0ABY6MX06</accession>
<evidence type="ECO:0000313" key="2">
    <source>
        <dbReference type="Proteomes" id="UP001163266"/>
    </source>
</evidence>
<dbReference type="SUPFAM" id="SSF56801">
    <property type="entry name" value="Acetyl-CoA synthetase-like"/>
    <property type="match status" value="1"/>
</dbReference>
<dbReference type="Gene3D" id="3.30.300.30">
    <property type="match status" value="1"/>
</dbReference>